<keyword evidence="7" id="KW-1185">Reference proteome</keyword>
<dbReference type="GO" id="GO:0016042">
    <property type="term" value="P:lipid catabolic process"/>
    <property type="evidence" value="ECO:0007669"/>
    <property type="project" value="UniProtKB-UniRule"/>
</dbReference>
<evidence type="ECO:0000256" key="1">
    <source>
        <dbReference type="ARBA" id="ARBA00022801"/>
    </source>
</evidence>
<accession>A0A9P8I6K3</accession>
<feature type="active site" description="Proton acceptor" evidence="4">
    <location>
        <position position="170"/>
    </location>
</feature>
<comment type="caution">
    <text evidence="4">Lacks conserved residue(s) required for the propagation of feature annotation.</text>
</comment>
<evidence type="ECO:0000256" key="3">
    <source>
        <dbReference type="ARBA" id="ARBA00023098"/>
    </source>
</evidence>
<dbReference type="PROSITE" id="PS51635">
    <property type="entry name" value="PNPLA"/>
    <property type="match status" value="1"/>
</dbReference>
<dbReference type="GO" id="GO:0046486">
    <property type="term" value="P:glycerolipid metabolic process"/>
    <property type="evidence" value="ECO:0007669"/>
    <property type="project" value="UniProtKB-ARBA"/>
</dbReference>
<dbReference type="InterPro" id="IPR016035">
    <property type="entry name" value="Acyl_Trfase/lysoPLipase"/>
</dbReference>
<proteinExistence type="predicted"/>
<dbReference type="GO" id="GO:0019369">
    <property type="term" value="P:arachidonate metabolic process"/>
    <property type="evidence" value="ECO:0007669"/>
    <property type="project" value="TreeGrafter"/>
</dbReference>
<feature type="domain" description="PNPLA" evidence="5">
    <location>
        <begin position="1"/>
        <end position="183"/>
    </location>
</feature>
<dbReference type="InterPro" id="IPR011990">
    <property type="entry name" value="TPR-like_helical_dom_sf"/>
</dbReference>
<dbReference type="InterPro" id="IPR002182">
    <property type="entry name" value="NB-ARC"/>
</dbReference>
<comment type="caution">
    <text evidence="6">The sequence shown here is derived from an EMBL/GenBank/DDBJ whole genome shotgun (WGS) entry which is preliminary data.</text>
</comment>
<dbReference type="SUPFAM" id="SSF52540">
    <property type="entry name" value="P-loop containing nucleoside triphosphate hydrolases"/>
    <property type="match status" value="1"/>
</dbReference>
<keyword evidence="1 4" id="KW-0378">Hydrolase</keyword>
<dbReference type="GO" id="GO:0043531">
    <property type="term" value="F:ADP binding"/>
    <property type="evidence" value="ECO:0007669"/>
    <property type="project" value="InterPro"/>
</dbReference>
<dbReference type="Gene3D" id="1.25.40.10">
    <property type="entry name" value="Tetratricopeptide repeat domain"/>
    <property type="match status" value="1"/>
</dbReference>
<dbReference type="PANTHER" id="PTHR24185">
    <property type="entry name" value="CALCIUM-INDEPENDENT PHOSPHOLIPASE A2-GAMMA"/>
    <property type="match status" value="1"/>
</dbReference>
<dbReference type="Pfam" id="PF00931">
    <property type="entry name" value="NB-ARC"/>
    <property type="match status" value="1"/>
</dbReference>
<sequence length="783" mass="87737">MHRVQRIQKLDHPPLPSDYFDLICGTSTGGLIAILLGRLKLSVSEAIDRYRILAETVFSEKKARGKDGMFKASKLKQAIKDVVESKLGPGHADENMFELEGSEGACKAFVCAVAAQNITRRPRLFRSYSADKNEGYNCTIWEAGRATSAAPTFFKRIQIGPSGLQEDFIDAGIGCNNPVKQLIGEAELIFGEARDVACIVSIGTGKPKVTGFKKPAFFLQRLFPLDLVEVLKKMATDSEATAADMSQRYKHYPGVYYRLNVERGLENVSLEEWEKLGEVKTHTLEYLNQDDISQNIDNIVAALTALRVSHFVARENLLKEIEVTYHHSKDLVDPTVVVLFGMGGSGKTQLALEYCRRTEASRRFTSIFWVDASNPSTIAQSFLSIAEMISRKKWVLADADASMRFVTDAISAWQNPWLIVFDNFDKPSAFKNINMKDYFPRGKNGAILFTSRFAGAERLGHMITVTSMSESEGLELLLQRSGNNNNDDNCKVGKEIVRRLGCLALAIDQAGAYISARGLALHLYMDHYNNRKEKVLKETPEFWEYRRKLGDAEAETSLSVFTTWEMSFEEIGAGGDDRRNKEHLLTVSAFFDNKDIFEGLFRVYFESENPGWMEIFCIEGVWGKYEFRDVLAELFNLSLILSLETGTTGTHFSLHPLIQDWLKLRINLQDRRTYAAEAISILAAFIGDQDVAKLALQSKQLIVSHLDVSVQNDAKFLGGGGLGAQYLMSATASFASFYRLQGRYKEAEQLYGRALDGNEKQLGPDHPGTLRTVQNLANVYQNQ</sequence>
<dbReference type="Gene3D" id="3.40.1090.10">
    <property type="entry name" value="Cytosolic phospholipase A2 catalytic domain"/>
    <property type="match status" value="1"/>
</dbReference>
<gene>
    <name evidence="6" type="ORF">GP486_007324</name>
</gene>
<dbReference type="PANTHER" id="PTHR24185:SF1">
    <property type="entry name" value="CALCIUM-INDEPENDENT PHOSPHOLIPASE A2-GAMMA"/>
    <property type="match status" value="1"/>
</dbReference>
<dbReference type="CDD" id="cd07216">
    <property type="entry name" value="Pat17_PNPLA8_PNPLA9_like3"/>
    <property type="match status" value="1"/>
</dbReference>
<evidence type="ECO:0000259" key="5">
    <source>
        <dbReference type="PROSITE" id="PS51635"/>
    </source>
</evidence>
<feature type="short sequence motif" description="GXSXG" evidence="4">
    <location>
        <begin position="25"/>
        <end position="29"/>
    </location>
</feature>
<name>A0A9P8I6K3_9PEZI</name>
<dbReference type="SUPFAM" id="SSF48452">
    <property type="entry name" value="TPR-like"/>
    <property type="match status" value="1"/>
</dbReference>
<dbReference type="Gene3D" id="3.40.50.300">
    <property type="entry name" value="P-loop containing nucleotide triphosphate hydrolases"/>
    <property type="match status" value="1"/>
</dbReference>
<dbReference type="Pfam" id="PF01734">
    <property type="entry name" value="Patatin"/>
    <property type="match status" value="1"/>
</dbReference>
<evidence type="ECO:0000256" key="2">
    <source>
        <dbReference type="ARBA" id="ARBA00022963"/>
    </source>
</evidence>
<dbReference type="AlphaFoldDB" id="A0A9P8I6K3"/>
<dbReference type="GO" id="GO:0047499">
    <property type="term" value="F:calcium-independent phospholipase A2 activity"/>
    <property type="evidence" value="ECO:0007669"/>
    <property type="project" value="TreeGrafter"/>
</dbReference>
<dbReference type="GO" id="GO:0016020">
    <property type="term" value="C:membrane"/>
    <property type="evidence" value="ECO:0007669"/>
    <property type="project" value="TreeGrafter"/>
</dbReference>
<dbReference type="Pfam" id="PF13424">
    <property type="entry name" value="TPR_12"/>
    <property type="match status" value="1"/>
</dbReference>
<feature type="active site" description="Nucleophile" evidence="4">
    <location>
        <position position="27"/>
    </location>
</feature>
<dbReference type="InterPro" id="IPR027417">
    <property type="entry name" value="P-loop_NTPase"/>
</dbReference>
<dbReference type="SUPFAM" id="SSF52151">
    <property type="entry name" value="FabD/lysophospholipase-like"/>
    <property type="match status" value="1"/>
</dbReference>
<dbReference type="EMBL" id="JAGHQM010002009">
    <property type="protein sequence ID" value="KAH0551461.1"/>
    <property type="molecule type" value="Genomic_DNA"/>
</dbReference>
<evidence type="ECO:0000313" key="6">
    <source>
        <dbReference type="EMBL" id="KAH0551461.1"/>
    </source>
</evidence>
<organism evidence="6 7">
    <name type="scientific">Trichoglossum hirsutum</name>
    <dbReference type="NCBI Taxonomy" id="265104"/>
    <lineage>
        <taxon>Eukaryota</taxon>
        <taxon>Fungi</taxon>
        <taxon>Dikarya</taxon>
        <taxon>Ascomycota</taxon>
        <taxon>Pezizomycotina</taxon>
        <taxon>Geoglossomycetes</taxon>
        <taxon>Geoglossales</taxon>
        <taxon>Geoglossaceae</taxon>
        <taxon>Trichoglossum</taxon>
    </lineage>
</organism>
<feature type="non-terminal residue" evidence="6">
    <location>
        <position position="783"/>
    </location>
</feature>
<keyword evidence="2 4" id="KW-0442">Lipid degradation</keyword>
<reference evidence="6" key="1">
    <citation type="submission" date="2021-03" db="EMBL/GenBank/DDBJ databases">
        <title>Comparative genomics and phylogenomic investigation of the class Geoglossomycetes provide insights into ecological specialization and systematics.</title>
        <authorList>
            <person name="Melie T."/>
            <person name="Pirro S."/>
            <person name="Miller A.N."/>
            <person name="Quandt A."/>
        </authorList>
    </citation>
    <scope>NUCLEOTIDE SEQUENCE</scope>
    <source>
        <strain evidence="6">CAQ_001_2017</strain>
    </source>
</reference>
<evidence type="ECO:0000256" key="4">
    <source>
        <dbReference type="PROSITE-ProRule" id="PRU01161"/>
    </source>
</evidence>
<evidence type="ECO:0000313" key="7">
    <source>
        <dbReference type="Proteomes" id="UP000750711"/>
    </source>
</evidence>
<protein>
    <recommendedName>
        <fullName evidence="5">PNPLA domain-containing protein</fullName>
    </recommendedName>
</protein>
<dbReference type="InterPro" id="IPR002641">
    <property type="entry name" value="PNPLA_dom"/>
</dbReference>
<dbReference type="Proteomes" id="UP000750711">
    <property type="component" value="Unassembled WGS sequence"/>
</dbReference>
<keyword evidence="3 4" id="KW-0443">Lipid metabolism</keyword>